<feature type="transmembrane region" description="Helical" evidence="10">
    <location>
        <begin position="113"/>
        <end position="135"/>
    </location>
</feature>
<dbReference type="InterPro" id="IPR050398">
    <property type="entry name" value="HssS/ArlS-like"/>
</dbReference>
<dbReference type="Gene3D" id="3.30.565.10">
    <property type="entry name" value="Histidine kinase-like ATPase, C-terminal domain"/>
    <property type="match status" value="1"/>
</dbReference>
<dbReference type="GO" id="GO:0016020">
    <property type="term" value="C:membrane"/>
    <property type="evidence" value="ECO:0007669"/>
    <property type="project" value="UniProtKB-SubCell"/>
</dbReference>
<dbReference type="PANTHER" id="PTHR45528:SF12">
    <property type="entry name" value="SENSOR HISTIDINE KINASE ARSS"/>
    <property type="match status" value="1"/>
</dbReference>
<keyword evidence="14" id="KW-1185">Reference proteome</keyword>
<gene>
    <name evidence="13" type="ORF">EHS11_10885</name>
</gene>
<dbReference type="EMBL" id="RQHV01000049">
    <property type="protein sequence ID" value="TGN10058.1"/>
    <property type="molecule type" value="Genomic_DNA"/>
</dbReference>
<evidence type="ECO:0000256" key="1">
    <source>
        <dbReference type="ARBA" id="ARBA00000085"/>
    </source>
</evidence>
<keyword evidence="5" id="KW-0808">Transferase</keyword>
<comment type="caution">
    <text evidence="13">The sequence shown here is derived from an EMBL/GenBank/DDBJ whole genome shotgun (WGS) entry which is preliminary data.</text>
</comment>
<dbReference type="InterPro" id="IPR003660">
    <property type="entry name" value="HAMP_dom"/>
</dbReference>
<evidence type="ECO:0000259" key="11">
    <source>
        <dbReference type="PROSITE" id="PS50109"/>
    </source>
</evidence>
<evidence type="ECO:0000259" key="12">
    <source>
        <dbReference type="PROSITE" id="PS50885"/>
    </source>
</evidence>
<dbReference type="RefSeq" id="WP_135764438.1">
    <property type="nucleotide sequence ID" value="NZ_RQHV01000049.1"/>
</dbReference>
<dbReference type="InterPro" id="IPR036097">
    <property type="entry name" value="HisK_dim/P_sf"/>
</dbReference>
<dbReference type="CDD" id="cd06225">
    <property type="entry name" value="HAMP"/>
    <property type="match status" value="1"/>
</dbReference>
<dbReference type="SUPFAM" id="SSF47384">
    <property type="entry name" value="Homodimeric domain of signal transducing histidine kinase"/>
    <property type="match status" value="1"/>
</dbReference>
<evidence type="ECO:0000313" key="13">
    <source>
        <dbReference type="EMBL" id="TGN10058.1"/>
    </source>
</evidence>
<evidence type="ECO:0000256" key="9">
    <source>
        <dbReference type="ARBA" id="ARBA00023136"/>
    </source>
</evidence>
<dbReference type="InterPro" id="IPR036890">
    <property type="entry name" value="HATPase_C_sf"/>
</dbReference>
<keyword evidence="6 10" id="KW-0812">Transmembrane</keyword>
<keyword evidence="8 10" id="KW-1133">Transmembrane helix</keyword>
<dbReference type="CDD" id="cd00082">
    <property type="entry name" value="HisKA"/>
    <property type="match status" value="1"/>
</dbReference>
<evidence type="ECO:0000256" key="5">
    <source>
        <dbReference type="ARBA" id="ARBA00022679"/>
    </source>
</evidence>
<evidence type="ECO:0000256" key="8">
    <source>
        <dbReference type="ARBA" id="ARBA00022989"/>
    </source>
</evidence>
<evidence type="ECO:0000256" key="6">
    <source>
        <dbReference type="ARBA" id="ARBA00022692"/>
    </source>
</evidence>
<keyword evidence="4" id="KW-0597">Phosphoprotein</keyword>
<dbReference type="PROSITE" id="PS50109">
    <property type="entry name" value="HIS_KIN"/>
    <property type="match status" value="1"/>
</dbReference>
<evidence type="ECO:0000256" key="10">
    <source>
        <dbReference type="SAM" id="Phobius"/>
    </source>
</evidence>
<feature type="transmembrane region" description="Helical" evidence="10">
    <location>
        <begin position="7"/>
        <end position="28"/>
    </location>
</feature>
<sequence>MRIYTKIIAVFIIVLGLIAMMIACLLYIDRNYPHLSPRNRDFKPIFKLYVDVLDTKSSEERQKSYQDSKSDMFQMTETDSAGLEQLSANNRMVIKSNKFPDRYYLVIFEKKRIFFLIGITLIQFLILLLLISFVIKKTLKPLKDLANSMYRIANGDFYIRLGEKLNDPELKLLAQGFNHMVAKLESSKKRDQLLLQSISHELRSPIASLIFLYEIIREKKSYDRLTEIGEGIFSLEKTLNEIDLIATGIISGSSIDIYSVDLKILLSEFIQENSNWIHNKGKTCHLKETNPGSVYEVKGNENYAKIIFKNIIQNAIYYENPTARIDICLEGDSESLKIIFPLDQNIDEDSVNLFTPFYRGKEASLKNPKGKGLGLSIAKSLCETMGWSIQYKNTAFLIEIPV</sequence>
<dbReference type="InterPro" id="IPR005467">
    <property type="entry name" value="His_kinase_dom"/>
</dbReference>
<dbReference type="AlphaFoldDB" id="A0A4R9LMY0"/>
<protein>
    <recommendedName>
        <fullName evidence="3">histidine kinase</fullName>
        <ecNumber evidence="3">2.7.13.3</ecNumber>
    </recommendedName>
</protein>
<evidence type="ECO:0000256" key="4">
    <source>
        <dbReference type="ARBA" id="ARBA00022553"/>
    </source>
</evidence>
<dbReference type="InterPro" id="IPR003661">
    <property type="entry name" value="HisK_dim/P_dom"/>
</dbReference>
<dbReference type="SMART" id="SM00387">
    <property type="entry name" value="HATPase_c"/>
    <property type="match status" value="1"/>
</dbReference>
<dbReference type="SUPFAM" id="SSF158472">
    <property type="entry name" value="HAMP domain-like"/>
    <property type="match status" value="1"/>
</dbReference>
<dbReference type="Proteomes" id="UP000298264">
    <property type="component" value="Unassembled WGS sequence"/>
</dbReference>
<feature type="domain" description="Histidine kinase" evidence="11">
    <location>
        <begin position="197"/>
        <end position="402"/>
    </location>
</feature>
<reference evidence="13" key="1">
    <citation type="journal article" date="2019" name="PLoS Negl. Trop. Dis.">
        <title>Revisiting the worldwide diversity of Leptospira species in the environment.</title>
        <authorList>
            <person name="Vincent A.T."/>
            <person name="Schiettekatte O."/>
            <person name="Bourhy P."/>
            <person name="Veyrier F.J."/>
            <person name="Picardeau M."/>
        </authorList>
    </citation>
    <scope>NUCLEOTIDE SEQUENCE [LARGE SCALE GENOMIC DNA]</scope>
    <source>
        <strain evidence="13">201400974</strain>
    </source>
</reference>
<dbReference type="Pfam" id="PF02518">
    <property type="entry name" value="HATPase_c"/>
    <property type="match status" value="1"/>
</dbReference>
<evidence type="ECO:0000256" key="2">
    <source>
        <dbReference type="ARBA" id="ARBA00004141"/>
    </source>
</evidence>
<keyword evidence="9 10" id="KW-0472">Membrane</keyword>
<keyword evidence="7 13" id="KW-0418">Kinase</keyword>
<dbReference type="Pfam" id="PF00672">
    <property type="entry name" value="HAMP"/>
    <property type="match status" value="1"/>
</dbReference>
<dbReference type="Gene3D" id="1.10.287.130">
    <property type="match status" value="1"/>
</dbReference>
<dbReference type="EC" id="2.7.13.3" evidence="3"/>
<name>A0A4R9LMY0_9LEPT</name>
<organism evidence="13 14">
    <name type="scientific">Leptospira ilyithenensis</name>
    <dbReference type="NCBI Taxonomy" id="2484901"/>
    <lineage>
        <taxon>Bacteria</taxon>
        <taxon>Pseudomonadati</taxon>
        <taxon>Spirochaetota</taxon>
        <taxon>Spirochaetia</taxon>
        <taxon>Leptospirales</taxon>
        <taxon>Leptospiraceae</taxon>
        <taxon>Leptospira</taxon>
    </lineage>
</organism>
<evidence type="ECO:0000256" key="7">
    <source>
        <dbReference type="ARBA" id="ARBA00022777"/>
    </source>
</evidence>
<evidence type="ECO:0000256" key="3">
    <source>
        <dbReference type="ARBA" id="ARBA00012438"/>
    </source>
</evidence>
<accession>A0A4R9LMY0</accession>
<dbReference type="GO" id="GO:0000155">
    <property type="term" value="F:phosphorelay sensor kinase activity"/>
    <property type="evidence" value="ECO:0007669"/>
    <property type="project" value="InterPro"/>
</dbReference>
<dbReference type="PROSITE" id="PS51257">
    <property type="entry name" value="PROKAR_LIPOPROTEIN"/>
    <property type="match status" value="1"/>
</dbReference>
<comment type="subcellular location">
    <subcellularLocation>
        <location evidence="2">Membrane</location>
        <topology evidence="2">Multi-pass membrane protein</topology>
    </subcellularLocation>
</comment>
<dbReference type="SUPFAM" id="SSF55874">
    <property type="entry name" value="ATPase domain of HSP90 chaperone/DNA topoisomerase II/histidine kinase"/>
    <property type="match status" value="1"/>
</dbReference>
<proteinExistence type="predicted"/>
<evidence type="ECO:0000313" key="14">
    <source>
        <dbReference type="Proteomes" id="UP000298264"/>
    </source>
</evidence>
<dbReference type="PROSITE" id="PS50885">
    <property type="entry name" value="HAMP"/>
    <property type="match status" value="1"/>
</dbReference>
<comment type="catalytic activity">
    <reaction evidence="1">
        <text>ATP + protein L-histidine = ADP + protein N-phospho-L-histidine.</text>
        <dbReference type="EC" id="2.7.13.3"/>
    </reaction>
</comment>
<dbReference type="InterPro" id="IPR003594">
    <property type="entry name" value="HATPase_dom"/>
</dbReference>
<feature type="domain" description="HAMP" evidence="12">
    <location>
        <begin position="136"/>
        <end position="189"/>
    </location>
</feature>
<dbReference type="SMART" id="SM00304">
    <property type="entry name" value="HAMP"/>
    <property type="match status" value="1"/>
</dbReference>
<dbReference type="OrthoDB" id="367096at2"/>
<dbReference type="PANTHER" id="PTHR45528">
    <property type="entry name" value="SENSOR HISTIDINE KINASE CPXA"/>
    <property type="match status" value="1"/>
</dbReference>